<name>A0AAV4VZS9_9ARAC</name>
<comment type="caution">
    <text evidence="1">The sequence shown here is derived from an EMBL/GenBank/DDBJ whole genome shotgun (WGS) entry which is preliminary data.</text>
</comment>
<protein>
    <submittedName>
        <fullName evidence="1">Uncharacterized protein</fullName>
    </submittedName>
</protein>
<reference evidence="1 2" key="1">
    <citation type="submission" date="2021-06" db="EMBL/GenBank/DDBJ databases">
        <title>Caerostris darwini draft genome.</title>
        <authorList>
            <person name="Kono N."/>
            <person name="Arakawa K."/>
        </authorList>
    </citation>
    <scope>NUCLEOTIDE SEQUENCE [LARGE SCALE GENOMIC DNA]</scope>
</reference>
<sequence>MLSVNSLKQMCLNKVATSCFKAKEMLEVIKINDALRTIIYVGYESVLDSKVSEKISEILPIKSLQDELLRIIRVWKCAAIVWKLIRGIEEVDLADFSWSMGTIDKLETAQTIVENCNIDIKKRFLLACEYSLEDNVRELWELMSSEEKSRLRRNTLPRDAKIWLDIVKRKRMNENWLQKQKRKLCCFAFCTGNSQAVQNLLKNCSVSEKKHKLKKFSENFEVSYDIFLFYISMLDRDTKMNLLRKNVQLTLLSCLDWPWQNLIVDTIHHLRDSVSDYDYFVLLISVMYKIFFKWENFDYVNLFNDIWQNSPVTMKEEAKGHDMYPYIVILLKRGPYVFRNAFARNSNFNTLATTFIECCLHKNFEKFSLS</sequence>
<dbReference type="AlphaFoldDB" id="A0AAV4VZS9"/>
<evidence type="ECO:0000313" key="1">
    <source>
        <dbReference type="EMBL" id="GIY75256.1"/>
    </source>
</evidence>
<keyword evidence="2" id="KW-1185">Reference proteome</keyword>
<proteinExistence type="predicted"/>
<dbReference type="EMBL" id="BPLQ01013837">
    <property type="protein sequence ID" value="GIY75256.1"/>
    <property type="molecule type" value="Genomic_DNA"/>
</dbReference>
<accession>A0AAV4VZS9</accession>
<dbReference type="Proteomes" id="UP001054837">
    <property type="component" value="Unassembled WGS sequence"/>
</dbReference>
<organism evidence="1 2">
    <name type="scientific">Caerostris darwini</name>
    <dbReference type="NCBI Taxonomy" id="1538125"/>
    <lineage>
        <taxon>Eukaryota</taxon>
        <taxon>Metazoa</taxon>
        <taxon>Ecdysozoa</taxon>
        <taxon>Arthropoda</taxon>
        <taxon>Chelicerata</taxon>
        <taxon>Arachnida</taxon>
        <taxon>Araneae</taxon>
        <taxon>Araneomorphae</taxon>
        <taxon>Entelegynae</taxon>
        <taxon>Araneoidea</taxon>
        <taxon>Araneidae</taxon>
        <taxon>Caerostris</taxon>
    </lineage>
</organism>
<gene>
    <name evidence="1" type="primary">Wcon_00664</name>
    <name evidence="1" type="ORF">CDAR_285901</name>
</gene>
<evidence type="ECO:0000313" key="2">
    <source>
        <dbReference type="Proteomes" id="UP001054837"/>
    </source>
</evidence>